<evidence type="ECO:0000256" key="1">
    <source>
        <dbReference type="ARBA" id="ARBA00004613"/>
    </source>
</evidence>
<gene>
    <name evidence="11" type="ORF">ACFFRO_13805</name>
</gene>
<keyword evidence="9" id="KW-0732">Signal</keyword>
<keyword evidence="12" id="KW-1185">Reference proteome</keyword>
<evidence type="ECO:0000256" key="7">
    <source>
        <dbReference type="ARBA" id="ARBA00023157"/>
    </source>
</evidence>
<keyword evidence="4" id="KW-0964">Secreted</keyword>
<feature type="signal peptide" evidence="9">
    <location>
        <begin position="1"/>
        <end position="27"/>
    </location>
</feature>
<name>A0ABV5VED5_9ACTN</name>
<evidence type="ECO:0000313" key="12">
    <source>
        <dbReference type="Proteomes" id="UP001589703"/>
    </source>
</evidence>
<dbReference type="InterPro" id="IPR036819">
    <property type="entry name" value="Subtilisin_inhibitor-like_sf"/>
</dbReference>
<proteinExistence type="inferred from homology"/>
<keyword evidence="7" id="KW-1015">Disulfide bond</keyword>
<comment type="subunit">
    <text evidence="3">Homodimer.</text>
</comment>
<organism evidence="11 12">
    <name type="scientific">Streptomyces thermocoprophilus</name>
    <dbReference type="NCBI Taxonomy" id="78356"/>
    <lineage>
        <taxon>Bacteria</taxon>
        <taxon>Bacillati</taxon>
        <taxon>Actinomycetota</taxon>
        <taxon>Actinomycetes</taxon>
        <taxon>Kitasatosporales</taxon>
        <taxon>Streptomycetaceae</taxon>
        <taxon>Streptomyces</taxon>
    </lineage>
</organism>
<evidence type="ECO:0000259" key="10">
    <source>
        <dbReference type="Pfam" id="PF00720"/>
    </source>
</evidence>
<evidence type="ECO:0000256" key="2">
    <source>
        <dbReference type="ARBA" id="ARBA00010472"/>
    </source>
</evidence>
<dbReference type="Pfam" id="PF00720">
    <property type="entry name" value="SSI"/>
    <property type="match status" value="1"/>
</dbReference>
<comment type="similarity">
    <text evidence="2 8">Belongs to the protease inhibitor I16 (SSI) family.</text>
</comment>
<accession>A0ABV5VED5</accession>
<feature type="domain" description="Subtilisin inhibitor" evidence="10">
    <location>
        <begin position="51"/>
        <end position="134"/>
    </location>
</feature>
<comment type="subcellular location">
    <subcellularLocation>
        <location evidence="1">Secreted</location>
    </subcellularLocation>
</comment>
<keyword evidence="6 8" id="KW-0722">Serine protease inhibitor</keyword>
<evidence type="ECO:0000256" key="8">
    <source>
        <dbReference type="RuleBase" id="RU003471"/>
    </source>
</evidence>
<dbReference type="Gene3D" id="3.30.350.10">
    <property type="entry name" value="Subtilisin inhibitor-like"/>
    <property type="match status" value="1"/>
</dbReference>
<dbReference type="Proteomes" id="UP001589703">
    <property type="component" value="Unassembled WGS sequence"/>
</dbReference>
<reference evidence="11 12" key="1">
    <citation type="submission" date="2024-09" db="EMBL/GenBank/DDBJ databases">
        <authorList>
            <person name="Sun Q."/>
            <person name="Mori K."/>
        </authorList>
    </citation>
    <scope>NUCLEOTIDE SEQUENCE [LARGE SCALE GENOMIC DNA]</scope>
    <source>
        <strain evidence="11 12">JCM 10918</strain>
    </source>
</reference>
<dbReference type="PRINTS" id="PR00294">
    <property type="entry name" value="SSBTLNINHBTR"/>
</dbReference>
<dbReference type="InterPro" id="IPR020054">
    <property type="entry name" value="Prot_inh_SSI_I16_CS"/>
</dbReference>
<evidence type="ECO:0000256" key="6">
    <source>
        <dbReference type="ARBA" id="ARBA00022900"/>
    </source>
</evidence>
<keyword evidence="5 8" id="KW-0646">Protease inhibitor</keyword>
<evidence type="ECO:0000313" key="11">
    <source>
        <dbReference type="EMBL" id="MFB9736191.1"/>
    </source>
</evidence>
<dbReference type="RefSeq" id="WP_247472237.1">
    <property type="nucleotide sequence ID" value="NZ_JBHMAR010000013.1"/>
</dbReference>
<evidence type="ECO:0000256" key="9">
    <source>
        <dbReference type="SAM" id="SignalP"/>
    </source>
</evidence>
<dbReference type="EMBL" id="JBHMAR010000013">
    <property type="protein sequence ID" value="MFB9736191.1"/>
    <property type="molecule type" value="Genomic_DNA"/>
</dbReference>
<comment type="caution">
    <text evidence="11">The sequence shown here is derived from an EMBL/GenBank/DDBJ whole genome shotgun (WGS) entry which is preliminary data.</text>
</comment>
<dbReference type="InterPro" id="IPR023549">
    <property type="entry name" value="Subtilisin_inhibitor"/>
</dbReference>
<sequence>MTYLARTLAGGLLSAALLTAGTQPAVAAAPGAEGGLPAVSVPASGAASGHWLYLTVTRGDARSSDTRGTLLLCDPPQGHARAARACAELAATDGDIAALPPQDVLCTMVYAPVTVRAVGEWGGRPVDYTHTFANECEMAARTGDVFALEA</sequence>
<feature type="chain" id="PRO_5046909116" evidence="9">
    <location>
        <begin position="28"/>
        <end position="150"/>
    </location>
</feature>
<dbReference type="InterPro" id="IPR000691">
    <property type="entry name" value="Prot_inh_I16_SSI"/>
</dbReference>
<dbReference type="PROSITE" id="PS00999">
    <property type="entry name" value="SSI"/>
    <property type="match status" value="1"/>
</dbReference>
<dbReference type="SUPFAM" id="SSF55399">
    <property type="entry name" value="Subtilisin inhibitor"/>
    <property type="match status" value="1"/>
</dbReference>
<evidence type="ECO:0000256" key="5">
    <source>
        <dbReference type="ARBA" id="ARBA00022690"/>
    </source>
</evidence>
<evidence type="ECO:0000256" key="4">
    <source>
        <dbReference type="ARBA" id="ARBA00022525"/>
    </source>
</evidence>
<protein>
    <submittedName>
        <fullName evidence="11">SSI family serine proteinase inhibitor</fullName>
    </submittedName>
</protein>
<evidence type="ECO:0000256" key="3">
    <source>
        <dbReference type="ARBA" id="ARBA00011738"/>
    </source>
</evidence>